<proteinExistence type="predicted"/>
<reference evidence="2" key="1">
    <citation type="journal article" date="2019" name="Int. J. Syst. Evol. Microbiol.">
        <title>The Global Catalogue of Microorganisms (GCM) 10K type strain sequencing project: providing services to taxonomists for standard genome sequencing and annotation.</title>
        <authorList>
            <consortium name="The Broad Institute Genomics Platform"/>
            <consortium name="The Broad Institute Genome Sequencing Center for Infectious Disease"/>
            <person name="Wu L."/>
            <person name="Ma J."/>
        </authorList>
    </citation>
    <scope>NUCLEOTIDE SEQUENCE [LARGE SCALE GENOMIC DNA]</scope>
    <source>
        <strain evidence="2">CCUG 59778</strain>
    </source>
</reference>
<comment type="caution">
    <text evidence="1">The sequence shown here is derived from an EMBL/GenBank/DDBJ whole genome shotgun (WGS) entry which is preliminary data.</text>
</comment>
<evidence type="ECO:0000313" key="2">
    <source>
        <dbReference type="Proteomes" id="UP001595817"/>
    </source>
</evidence>
<dbReference type="RefSeq" id="WP_378151333.1">
    <property type="nucleotide sequence ID" value="NZ_JBHSEC010000001.1"/>
</dbReference>
<accession>A0ABV8X0J5</accession>
<evidence type="ECO:0000313" key="1">
    <source>
        <dbReference type="EMBL" id="MFC4409020.1"/>
    </source>
</evidence>
<sequence length="143" mass="17226">MSDVQKSTLVNKSFLIRDLKLRQVSNTTIFRRGDCFVLSPSVQNQHNWFDIREVNINKFNPEVHNGYLLIRFKERFLFGKLDTFQREMLRDDLIVNSSVLTPHWKFNIIESPYTHVVNQRNKLKKYKMKDATKEQLIRFFNKM</sequence>
<organism evidence="1 2">
    <name type="scientific">Chungangia koreensis</name>
    <dbReference type="NCBI Taxonomy" id="752657"/>
    <lineage>
        <taxon>Bacteria</taxon>
        <taxon>Bacillati</taxon>
        <taxon>Bacillota</taxon>
        <taxon>Bacilli</taxon>
        <taxon>Lactobacillales</taxon>
        <taxon>Chungangia</taxon>
    </lineage>
</organism>
<keyword evidence="2" id="KW-1185">Reference proteome</keyword>
<protein>
    <submittedName>
        <fullName evidence="1">Uncharacterized protein</fullName>
    </submittedName>
</protein>
<gene>
    <name evidence="1" type="ORF">ACFOZY_01080</name>
</gene>
<dbReference type="EMBL" id="JBHSEC010000001">
    <property type="protein sequence ID" value="MFC4409020.1"/>
    <property type="molecule type" value="Genomic_DNA"/>
</dbReference>
<dbReference type="Proteomes" id="UP001595817">
    <property type="component" value="Unassembled WGS sequence"/>
</dbReference>
<name>A0ABV8X0J5_9LACT</name>